<dbReference type="Proteomes" id="UP000652761">
    <property type="component" value="Unassembled WGS sequence"/>
</dbReference>
<proteinExistence type="predicted"/>
<organism evidence="2 3">
    <name type="scientific">Colocasia esculenta</name>
    <name type="common">Wild taro</name>
    <name type="synonym">Arum esculentum</name>
    <dbReference type="NCBI Taxonomy" id="4460"/>
    <lineage>
        <taxon>Eukaryota</taxon>
        <taxon>Viridiplantae</taxon>
        <taxon>Streptophyta</taxon>
        <taxon>Embryophyta</taxon>
        <taxon>Tracheophyta</taxon>
        <taxon>Spermatophyta</taxon>
        <taxon>Magnoliopsida</taxon>
        <taxon>Liliopsida</taxon>
        <taxon>Araceae</taxon>
        <taxon>Aroideae</taxon>
        <taxon>Colocasieae</taxon>
        <taxon>Colocasia</taxon>
    </lineage>
</organism>
<keyword evidence="3" id="KW-1185">Reference proteome</keyword>
<dbReference type="AlphaFoldDB" id="A0A843V8H0"/>
<sequence>MAGHAVPRCRASPPWLSGQGGAQHGPSPAASLACAKLVAHRQLTEGGGTRLPSLPVGRILQVLPSAALRDSCCRWKKKAPFLKLPLPDFLDPGLRSLLEDSPHAYPIRDSSTASIKPARILGGFRRQNDHIYGFAPPLIEQ</sequence>
<accession>A0A843V8H0</accession>
<protein>
    <submittedName>
        <fullName evidence="2">Uncharacterized protein</fullName>
    </submittedName>
</protein>
<evidence type="ECO:0000256" key="1">
    <source>
        <dbReference type="SAM" id="MobiDB-lite"/>
    </source>
</evidence>
<reference evidence="2" key="1">
    <citation type="submission" date="2017-07" db="EMBL/GenBank/DDBJ databases">
        <title>Taro Niue Genome Assembly and Annotation.</title>
        <authorList>
            <person name="Atibalentja N."/>
            <person name="Keating K."/>
            <person name="Fields C.J."/>
        </authorList>
    </citation>
    <scope>NUCLEOTIDE SEQUENCE</scope>
    <source>
        <strain evidence="2">Niue_2</strain>
        <tissue evidence="2">Leaf</tissue>
    </source>
</reference>
<evidence type="ECO:0000313" key="3">
    <source>
        <dbReference type="Proteomes" id="UP000652761"/>
    </source>
</evidence>
<dbReference type="EMBL" id="NMUH01001701">
    <property type="protein sequence ID" value="MQL94682.1"/>
    <property type="molecule type" value="Genomic_DNA"/>
</dbReference>
<evidence type="ECO:0000313" key="2">
    <source>
        <dbReference type="EMBL" id="MQL94682.1"/>
    </source>
</evidence>
<gene>
    <name evidence="2" type="ORF">Taro_027336</name>
</gene>
<name>A0A843V8H0_COLES</name>
<comment type="caution">
    <text evidence="2">The sequence shown here is derived from an EMBL/GenBank/DDBJ whole genome shotgun (WGS) entry which is preliminary data.</text>
</comment>
<feature type="region of interest" description="Disordered" evidence="1">
    <location>
        <begin position="1"/>
        <end position="24"/>
    </location>
</feature>